<feature type="binding site" evidence="7">
    <location>
        <position position="167"/>
    </location>
    <ligand>
        <name>glyoxylate</name>
        <dbReference type="ChEBI" id="CHEBI:36655"/>
    </ligand>
</feature>
<evidence type="ECO:0000256" key="5">
    <source>
        <dbReference type="ARBA" id="ARBA00024042"/>
    </source>
</evidence>
<dbReference type="Proteomes" id="UP000011087">
    <property type="component" value="Unassembled WGS sequence"/>
</dbReference>
<evidence type="ECO:0000256" key="7">
    <source>
        <dbReference type="PIRSR" id="PIRSR000138-2"/>
    </source>
</evidence>
<evidence type="ECO:0000313" key="9">
    <source>
        <dbReference type="EMBL" id="EKX39980.1"/>
    </source>
</evidence>
<dbReference type="RefSeq" id="XP_005826960.1">
    <property type="nucleotide sequence ID" value="XM_005826903.1"/>
</dbReference>
<feature type="binding site" evidence="7">
    <location>
        <position position="254"/>
    </location>
    <ligand>
        <name>FMN</name>
        <dbReference type="ChEBI" id="CHEBI:58210"/>
    </ligand>
</feature>
<evidence type="ECO:0000256" key="1">
    <source>
        <dbReference type="ARBA" id="ARBA00001917"/>
    </source>
</evidence>
<feature type="binding site" evidence="7">
    <location>
        <position position="158"/>
    </location>
    <ligand>
        <name>FMN</name>
        <dbReference type="ChEBI" id="CHEBI:58210"/>
    </ligand>
</feature>
<feature type="domain" description="FMN hydroxy acid dehydrogenase" evidence="8">
    <location>
        <begin position="1"/>
        <end position="383"/>
    </location>
</feature>
<feature type="binding site" evidence="7">
    <location>
        <begin position="332"/>
        <end position="333"/>
    </location>
    <ligand>
        <name>FMN</name>
        <dbReference type="ChEBI" id="CHEBI:58210"/>
    </ligand>
</feature>
<dbReference type="EnsemblProtists" id="EKX39980">
    <property type="protein sequence ID" value="EKX39980"/>
    <property type="gene ID" value="GUITHDRAFT_159984"/>
</dbReference>
<dbReference type="InterPro" id="IPR012133">
    <property type="entry name" value="Alpha-hydoxy_acid_DH_FMN"/>
</dbReference>
<dbReference type="EMBL" id="JH993035">
    <property type="protein sequence ID" value="EKX39980.1"/>
    <property type="molecule type" value="Genomic_DNA"/>
</dbReference>
<feature type="binding site" evidence="7">
    <location>
        <position position="276"/>
    </location>
    <ligand>
        <name>FMN</name>
        <dbReference type="ChEBI" id="CHEBI:58210"/>
    </ligand>
</feature>
<dbReference type="PROSITE" id="PS00557">
    <property type="entry name" value="FMN_HYDROXY_ACID_DH_1"/>
    <property type="match status" value="1"/>
</dbReference>
<dbReference type="OrthoDB" id="25826at2759"/>
<feature type="active site" description="Proton acceptor" evidence="6">
    <location>
        <position position="278"/>
    </location>
</feature>
<dbReference type="AlphaFoldDB" id="L1IVW1"/>
<feature type="binding site" evidence="7">
    <location>
        <begin position="80"/>
        <end position="82"/>
    </location>
    <ligand>
        <name>FMN</name>
        <dbReference type="ChEBI" id="CHEBI:58210"/>
    </ligand>
</feature>
<evidence type="ECO:0000256" key="4">
    <source>
        <dbReference type="ARBA" id="ARBA00023002"/>
    </source>
</evidence>
<organism evidence="9">
    <name type="scientific">Guillardia theta (strain CCMP2712)</name>
    <name type="common">Cryptophyte</name>
    <dbReference type="NCBI Taxonomy" id="905079"/>
    <lineage>
        <taxon>Eukaryota</taxon>
        <taxon>Cryptophyceae</taxon>
        <taxon>Pyrenomonadales</taxon>
        <taxon>Geminigeraceae</taxon>
        <taxon>Guillardia</taxon>
    </lineage>
</organism>
<dbReference type="NCBIfam" id="NF008398">
    <property type="entry name" value="PRK11197.1"/>
    <property type="match status" value="1"/>
</dbReference>
<evidence type="ECO:0000256" key="2">
    <source>
        <dbReference type="ARBA" id="ARBA00022630"/>
    </source>
</evidence>
<accession>L1IVW1</accession>
<feature type="binding site" evidence="7">
    <location>
        <position position="109"/>
    </location>
    <ligand>
        <name>FMN</name>
        <dbReference type="ChEBI" id="CHEBI:58210"/>
    </ligand>
</feature>
<keyword evidence="3 7" id="KW-0288">FMN</keyword>
<reference evidence="9 11" key="1">
    <citation type="journal article" date="2012" name="Nature">
        <title>Algal genomes reveal evolutionary mosaicism and the fate of nucleomorphs.</title>
        <authorList>
            <consortium name="DOE Joint Genome Institute"/>
            <person name="Curtis B.A."/>
            <person name="Tanifuji G."/>
            <person name="Burki F."/>
            <person name="Gruber A."/>
            <person name="Irimia M."/>
            <person name="Maruyama S."/>
            <person name="Arias M.C."/>
            <person name="Ball S.G."/>
            <person name="Gile G.H."/>
            <person name="Hirakawa Y."/>
            <person name="Hopkins J.F."/>
            <person name="Kuo A."/>
            <person name="Rensing S.A."/>
            <person name="Schmutz J."/>
            <person name="Symeonidi A."/>
            <person name="Elias M."/>
            <person name="Eveleigh R.J."/>
            <person name="Herman E.K."/>
            <person name="Klute M.J."/>
            <person name="Nakayama T."/>
            <person name="Obornik M."/>
            <person name="Reyes-Prieto A."/>
            <person name="Armbrust E.V."/>
            <person name="Aves S.J."/>
            <person name="Beiko R.G."/>
            <person name="Coutinho P."/>
            <person name="Dacks J.B."/>
            <person name="Durnford D.G."/>
            <person name="Fast N.M."/>
            <person name="Green B.R."/>
            <person name="Grisdale C.J."/>
            <person name="Hempel F."/>
            <person name="Henrissat B."/>
            <person name="Hoppner M.P."/>
            <person name="Ishida K."/>
            <person name="Kim E."/>
            <person name="Koreny L."/>
            <person name="Kroth P.G."/>
            <person name="Liu Y."/>
            <person name="Malik S.B."/>
            <person name="Maier U.G."/>
            <person name="McRose D."/>
            <person name="Mock T."/>
            <person name="Neilson J.A."/>
            <person name="Onodera N.T."/>
            <person name="Poole A.M."/>
            <person name="Pritham E.J."/>
            <person name="Richards T.A."/>
            <person name="Rocap G."/>
            <person name="Roy S.W."/>
            <person name="Sarai C."/>
            <person name="Schaack S."/>
            <person name="Shirato S."/>
            <person name="Slamovits C.H."/>
            <person name="Spencer D.F."/>
            <person name="Suzuki S."/>
            <person name="Worden A.Z."/>
            <person name="Zauner S."/>
            <person name="Barry K."/>
            <person name="Bell C."/>
            <person name="Bharti A.K."/>
            <person name="Crow J.A."/>
            <person name="Grimwood J."/>
            <person name="Kramer R."/>
            <person name="Lindquist E."/>
            <person name="Lucas S."/>
            <person name="Salamov A."/>
            <person name="McFadden G.I."/>
            <person name="Lane C.E."/>
            <person name="Keeling P.J."/>
            <person name="Gray M.W."/>
            <person name="Grigoriev I.V."/>
            <person name="Archibald J.M."/>
        </authorList>
    </citation>
    <scope>NUCLEOTIDE SEQUENCE</scope>
    <source>
        <strain evidence="9 11">CCMP2712</strain>
    </source>
</reference>
<feature type="binding site" evidence="7">
    <location>
        <position position="130"/>
    </location>
    <ligand>
        <name>FMN</name>
        <dbReference type="ChEBI" id="CHEBI:58210"/>
    </ligand>
</feature>
<dbReference type="PROSITE" id="PS51349">
    <property type="entry name" value="FMN_HYDROXY_ACID_DH_2"/>
    <property type="match status" value="1"/>
</dbReference>
<comment type="similarity">
    <text evidence="5">Belongs to the FMN-dependent alpha-hydroxy acid dehydrogenase family.</text>
</comment>
<dbReference type="GO" id="GO:0005886">
    <property type="term" value="C:plasma membrane"/>
    <property type="evidence" value="ECO:0007669"/>
    <property type="project" value="TreeGrafter"/>
</dbReference>
<name>L1IVW1_GUITC</name>
<dbReference type="Gene3D" id="3.20.20.70">
    <property type="entry name" value="Aldolase class I"/>
    <property type="match status" value="1"/>
</dbReference>
<dbReference type="STRING" id="905079.L1IVW1"/>
<dbReference type="eggNOG" id="KOG0538">
    <property type="taxonomic scope" value="Eukaryota"/>
</dbReference>
<dbReference type="OMA" id="RIWFRPK"/>
<feature type="binding site" evidence="7">
    <location>
        <begin position="309"/>
        <end position="313"/>
    </location>
    <ligand>
        <name>FMN</name>
        <dbReference type="ChEBI" id="CHEBI:58210"/>
    </ligand>
</feature>
<gene>
    <name evidence="9" type="ORF">GUITHDRAFT_159984</name>
</gene>
<proteinExistence type="inferred from homology"/>
<feature type="binding site" evidence="7">
    <location>
        <position position="27"/>
    </location>
    <ligand>
        <name>glyoxylate</name>
        <dbReference type="ChEBI" id="CHEBI:36655"/>
    </ligand>
</feature>
<evidence type="ECO:0000259" key="8">
    <source>
        <dbReference type="PROSITE" id="PS51349"/>
    </source>
</evidence>
<dbReference type="CDD" id="cd02809">
    <property type="entry name" value="alpha_hydroxyacid_oxid_FMN"/>
    <property type="match status" value="1"/>
</dbReference>
<keyword evidence="2 7" id="KW-0285">Flavoprotein</keyword>
<dbReference type="GeneID" id="17296658"/>
<dbReference type="PIRSF" id="PIRSF000138">
    <property type="entry name" value="Al-hdrx_acd_dh"/>
    <property type="match status" value="1"/>
</dbReference>
<dbReference type="KEGG" id="gtt:GUITHDRAFT_159984"/>
<sequence>MRRAAILCVEDAKQMARRRVPKAFYDYVDTGSWTESTYRSNEEEFNKIKFRQRVLIDVSTRSTKARVLGEECAMPVALSPCGFGGMMWPNGETHAARACEKFGIPFALSTMSINSIEDVAAGTTKPFWFQLYVMRDKGFVKNLISRAKAAKCSALILTADLQVLGQRHKDIRNGLTLPLRLELQSVLDVVSKPAWCIRQLSSKRWNFGNIVGHYPGADSVLSLSHFTSSQFDTALSWKDVEWIKSHWGGKLIIKGIMDPQDAKLAYLHGADAIVVSNHGGRQLDGAPPSLAALTKCVEEVGGKMEVYLDGGVRSGQDVLKAKALGANCAMIGRPWLYGLACGGEEGVTNILEIVRKELDITLGFCGITDINDVKGRGILLSSEESCVLKQEACDHRHGISKG</sequence>
<reference evidence="10" key="3">
    <citation type="submission" date="2015-06" db="UniProtKB">
        <authorList>
            <consortium name="EnsemblProtists"/>
        </authorList>
    </citation>
    <scope>IDENTIFICATION</scope>
</reference>
<dbReference type="SUPFAM" id="SSF51395">
    <property type="entry name" value="FMN-linked oxidoreductases"/>
    <property type="match status" value="1"/>
</dbReference>
<dbReference type="PANTHER" id="PTHR10578">
    <property type="entry name" value="S -2-HYDROXY-ACID OXIDASE-RELATED"/>
    <property type="match status" value="1"/>
</dbReference>
<feature type="binding site" evidence="7">
    <location>
        <position position="278"/>
    </location>
    <ligand>
        <name>glyoxylate</name>
        <dbReference type="ChEBI" id="CHEBI:36655"/>
    </ligand>
</feature>
<dbReference type="GO" id="GO:0010181">
    <property type="term" value="F:FMN binding"/>
    <property type="evidence" value="ECO:0007669"/>
    <property type="project" value="InterPro"/>
</dbReference>
<keyword evidence="11" id="KW-1185">Reference proteome</keyword>
<dbReference type="FunFam" id="3.20.20.70:FF:000029">
    <property type="entry name" value="L-lactate dehydrogenase"/>
    <property type="match status" value="1"/>
</dbReference>
<dbReference type="InterPro" id="IPR008259">
    <property type="entry name" value="FMN_hydac_DH_AS"/>
</dbReference>
<evidence type="ECO:0000313" key="10">
    <source>
        <dbReference type="EnsemblProtists" id="EKX39980"/>
    </source>
</evidence>
<evidence type="ECO:0000256" key="3">
    <source>
        <dbReference type="ARBA" id="ARBA00022643"/>
    </source>
</evidence>
<comment type="cofactor">
    <cofactor evidence="1">
        <name>FMN</name>
        <dbReference type="ChEBI" id="CHEBI:58210"/>
    </cofactor>
</comment>
<dbReference type="InterPro" id="IPR000262">
    <property type="entry name" value="FMN-dep_DH"/>
</dbReference>
<feature type="binding site" evidence="7">
    <location>
        <position position="132"/>
    </location>
    <ligand>
        <name>glyoxylate</name>
        <dbReference type="ChEBI" id="CHEBI:36655"/>
    </ligand>
</feature>
<dbReference type="GO" id="GO:0004459">
    <property type="term" value="F:L-lactate dehydrogenase (NAD+) activity"/>
    <property type="evidence" value="ECO:0007669"/>
    <property type="project" value="TreeGrafter"/>
</dbReference>
<keyword evidence="4" id="KW-0560">Oxidoreductase</keyword>
<feature type="binding site" evidence="7">
    <location>
        <position position="281"/>
    </location>
    <ligand>
        <name>glyoxylate</name>
        <dbReference type="ChEBI" id="CHEBI:36655"/>
    </ligand>
</feature>
<evidence type="ECO:0000313" key="11">
    <source>
        <dbReference type="Proteomes" id="UP000011087"/>
    </source>
</evidence>
<protein>
    <recommendedName>
        <fullName evidence="8">FMN hydroxy acid dehydrogenase domain-containing protein</fullName>
    </recommendedName>
</protein>
<dbReference type="InterPro" id="IPR013785">
    <property type="entry name" value="Aldolase_TIM"/>
</dbReference>
<dbReference type="PaxDb" id="55529-EKX39980"/>
<dbReference type="InterPro" id="IPR037396">
    <property type="entry name" value="FMN_HAD"/>
</dbReference>
<dbReference type="PANTHER" id="PTHR10578:SF107">
    <property type="entry name" value="2-HYDROXYACID OXIDASE 1"/>
    <property type="match status" value="1"/>
</dbReference>
<dbReference type="GO" id="GO:0009060">
    <property type="term" value="P:aerobic respiration"/>
    <property type="evidence" value="ECO:0007669"/>
    <property type="project" value="TreeGrafter"/>
</dbReference>
<dbReference type="HOGENOM" id="CLU_020639_0_0_1"/>
<reference evidence="11" key="2">
    <citation type="submission" date="2012-11" db="EMBL/GenBank/DDBJ databases">
        <authorList>
            <person name="Kuo A."/>
            <person name="Curtis B.A."/>
            <person name="Tanifuji G."/>
            <person name="Burki F."/>
            <person name="Gruber A."/>
            <person name="Irimia M."/>
            <person name="Maruyama S."/>
            <person name="Arias M.C."/>
            <person name="Ball S.G."/>
            <person name="Gile G.H."/>
            <person name="Hirakawa Y."/>
            <person name="Hopkins J.F."/>
            <person name="Rensing S.A."/>
            <person name="Schmutz J."/>
            <person name="Symeonidi A."/>
            <person name="Elias M."/>
            <person name="Eveleigh R.J."/>
            <person name="Herman E.K."/>
            <person name="Klute M.J."/>
            <person name="Nakayama T."/>
            <person name="Obornik M."/>
            <person name="Reyes-Prieto A."/>
            <person name="Armbrust E.V."/>
            <person name="Aves S.J."/>
            <person name="Beiko R.G."/>
            <person name="Coutinho P."/>
            <person name="Dacks J.B."/>
            <person name="Durnford D.G."/>
            <person name="Fast N.M."/>
            <person name="Green B.R."/>
            <person name="Grisdale C."/>
            <person name="Hempe F."/>
            <person name="Henrissat B."/>
            <person name="Hoppner M.P."/>
            <person name="Ishida K.-I."/>
            <person name="Kim E."/>
            <person name="Koreny L."/>
            <person name="Kroth P.G."/>
            <person name="Liu Y."/>
            <person name="Malik S.-B."/>
            <person name="Maier U.G."/>
            <person name="McRose D."/>
            <person name="Mock T."/>
            <person name="Neilson J.A."/>
            <person name="Onodera N.T."/>
            <person name="Poole A.M."/>
            <person name="Pritham E.J."/>
            <person name="Richards T.A."/>
            <person name="Rocap G."/>
            <person name="Roy S.W."/>
            <person name="Sarai C."/>
            <person name="Schaack S."/>
            <person name="Shirato S."/>
            <person name="Slamovits C.H."/>
            <person name="Spencer D.F."/>
            <person name="Suzuki S."/>
            <person name="Worden A.Z."/>
            <person name="Zauner S."/>
            <person name="Barry K."/>
            <person name="Bell C."/>
            <person name="Bharti A.K."/>
            <person name="Crow J.A."/>
            <person name="Grimwood J."/>
            <person name="Kramer R."/>
            <person name="Lindquist E."/>
            <person name="Lucas S."/>
            <person name="Salamov A."/>
            <person name="McFadden G.I."/>
            <person name="Lane C.E."/>
            <person name="Keeling P.J."/>
            <person name="Gray M.W."/>
            <person name="Grigoriev I.V."/>
            <person name="Archibald J.M."/>
        </authorList>
    </citation>
    <scope>NUCLEOTIDE SEQUENCE</scope>
    <source>
        <strain evidence="11">CCMP2712</strain>
    </source>
</reference>
<evidence type="ECO:0000256" key="6">
    <source>
        <dbReference type="PIRSR" id="PIRSR000138-1"/>
    </source>
</evidence>
<dbReference type="Pfam" id="PF01070">
    <property type="entry name" value="FMN_dh"/>
    <property type="match status" value="1"/>
</dbReference>